<dbReference type="AlphaFoldDB" id="A0A2X3B737"/>
<feature type="signal peptide" evidence="2">
    <location>
        <begin position="1"/>
        <end position="21"/>
    </location>
</feature>
<name>A0A2X3B737_9HELI</name>
<dbReference type="EMBL" id="UAWL01000006">
    <property type="protein sequence ID" value="SQB97517.1"/>
    <property type="molecule type" value="Genomic_DNA"/>
</dbReference>
<accession>A0A2X3B737</accession>
<evidence type="ECO:0000256" key="1">
    <source>
        <dbReference type="SAM" id="MobiDB-lite"/>
    </source>
</evidence>
<protein>
    <submittedName>
        <fullName evidence="3">Outer membrane protein</fullName>
    </submittedName>
</protein>
<evidence type="ECO:0000313" key="4">
    <source>
        <dbReference type="Proteomes" id="UP000250166"/>
    </source>
</evidence>
<reference evidence="3 4" key="1">
    <citation type="submission" date="2018-06" db="EMBL/GenBank/DDBJ databases">
        <authorList>
            <consortium name="Pathogen Informatics"/>
            <person name="Doyle S."/>
        </authorList>
    </citation>
    <scope>NUCLEOTIDE SEQUENCE [LARGE SCALE GENOMIC DNA]</scope>
    <source>
        <strain evidence="3 4">NCTC13102</strain>
    </source>
</reference>
<feature type="region of interest" description="Disordered" evidence="1">
    <location>
        <begin position="25"/>
        <end position="65"/>
    </location>
</feature>
<gene>
    <name evidence="3" type="ORF">NCTC13102_00249</name>
</gene>
<dbReference type="RefSeq" id="WP_112058246.1">
    <property type="nucleotide sequence ID" value="NZ_UAWL01000006.1"/>
</dbReference>
<organism evidence="3 4">
    <name type="scientific">Helicobacter fennelliae</name>
    <dbReference type="NCBI Taxonomy" id="215"/>
    <lineage>
        <taxon>Bacteria</taxon>
        <taxon>Pseudomonadati</taxon>
        <taxon>Campylobacterota</taxon>
        <taxon>Epsilonproteobacteria</taxon>
        <taxon>Campylobacterales</taxon>
        <taxon>Helicobacteraceae</taxon>
        <taxon>Helicobacter</taxon>
    </lineage>
</organism>
<evidence type="ECO:0000313" key="3">
    <source>
        <dbReference type="EMBL" id="SQB97517.1"/>
    </source>
</evidence>
<feature type="compositionally biased region" description="Polar residues" evidence="1">
    <location>
        <begin position="53"/>
        <end position="65"/>
    </location>
</feature>
<dbReference type="Proteomes" id="UP000250166">
    <property type="component" value="Unassembled WGS sequence"/>
</dbReference>
<proteinExistence type="predicted"/>
<feature type="chain" id="PRO_5015921068" evidence="2">
    <location>
        <begin position="22"/>
        <end position="519"/>
    </location>
</feature>
<feature type="compositionally biased region" description="Basic and acidic residues" evidence="1">
    <location>
        <begin position="42"/>
        <end position="51"/>
    </location>
</feature>
<sequence>MKKVIQTLGIASLASLAIAQAQNLESELQNPQAQPQSAQESQEVKAQEASKDSIATQAQPPKQESLAQKIVSGTKLEGFGFARYFGNFGTDAKGYSQQYRLKLDVTTGKVNGYSITGGIFFSQGSSTPDSRYATHGSIQGSRGYVDNGNYSDRFGISVFSANKDIEFGNDSKLAIKLGRLNLKSALNDKNLDLGTGGFVAFQSGKIAYELGYYDSWIPDKTSYALRRRLPSSSEAPNSGRAVGIGNNLAILTIKTGKNKEGKDLDFGGFSFNATLANAYEFVDYMALLEGGYKFGKSGLALKAQVVATGINSDPNNLQVGYSTSNTNTKLPLGWSNADDYAKFRGIHNVNLSYKVGGFTSKIGYLGSFGDGYGVIFDTKGGIDASGKAWNEYFTATYEGFGILGSGSKNGTDIMLAYLNLAYKFKNNIKIALDTTYVGGNNNLPILSSASDSTKAGAISYNSNGGLLNHSQRFKNIDFVEITPSIAYNFTKNLEINVFAAVMAGDINLTKTRAELKYTF</sequence>
<keyword evidence="2" id="KW-0732">Signal</keyword>
<evidence type="ECO:0000256" key="2">
    <source>
        <dbReference type="SAM" id="SignalP"/>
    </source>
</evidence>
<feature type="compositionally biased region" description="Low complexity" evidence="1">
    <location>
        <begin position="31"/>
        <end position="41"/>
    </location>
</feature>